<evidence type="ECO:0000256" key="1">
    <source>
        <dbReference type="SAM" id="MobiDB-lite"/>
    </source>
</evidence>
<evidence type="ECO:0000256" key="2">
    <source>
        <dbReference type="SAM" id="SignalP"/>
    </source>
</evidence>
<feature type="signal peptide" evidence="2">
    <location>
        <begin position="1"/>
        <end position="17"/>
    </location>
</feature>
<accession>A0ABQ6M3H9</accession>
<keyword evidence="2" id="KW-0732">Signal</keyword>
<protein>
    <submittedName>
        <fullName evidence="3">Uncharacterized protein</fullName>
    </submittedName>
</protein>
<proteinExistence type="predicted"/>
<name>A0ABQ6M3H9_9STRA</name>
<reference evidence="3 4" key="1">
    <citation type="journal article" date="2023" name="Commun. Biol.">
        <title>Genome analysis of Parmales, the sister group of diatoms, reveals the evolutionary specialization of diatoms from phago-mixotrophs to photoautotrophs.</title>
        <authorList>
            <person name="Ban H."/>
            <person name="Sato S."/>
            <person name="Yoshikawa S."/>
            <person name="Yamada K."/>
            <person name="Nakamura Y."/>
            <person name="Ichinomiya M."/>
            <person name="Sato N."/>
            <person name="Blanc-Mathieu R."/>
            <person name="Endo H."/>
            <person name="Kuwata A."/>
            <person name="Ogata H."/>
        </authorList>
    </citation>
    <scope>NUCLEOTIDE SEQUENCE [LARGE SCALE GENOMIC DNA]</scope>
</reference>
<keyword evidence="4" id="KW-1185">Reference proteome</keyword>
<sequence length="241" mass="24945">MLLLPLLPLLLFPTLLSLHPLALYIDAFASPAECRSLLLPSWRSSPALPAVTARVGSLVAAPPHPAEAVRRTESSPSLPPPPELHVDTNNGKLATFATAILYLTTVPEELGGHTSLPLAGAPPGDPALVAAEALVACNVHHAAAAPPGPAASLAAAAAECAAGLRGARCAAVAGRLLLFYGRGRGGGVDARAWHRGEEVRGGVKVILPMLKEVPMGDVEDERDFRARANALVKHGETLVRV</sequence>
<gene>
    <name evidence="3" type="ORF">TeGR_g6570</name>
</gene>
<feature type="chain" id="PRO_5047204941" evidence="2">
    <location>
        <begin position="18"/>
        <end position="241"/>
    </location>
</feature>
<dbReference type="Proteomes" id="UP001165060">
    <property type="component" value="Unassembled WGS sequence"/>
</dbReference>
<evidence type="ECO:0000313" key="3">
    <source>
        <dbReference type="EMBL" id="GMI18915.1"/>
    </source>
</evidence>
<comment type="caution">
    <text evidence="3">The sequence shown here is derived from an EMBL/GenBank/DDBJ whole genome shotgun (WGS) entry which is preliminary data.</text>
</comment>
<feature type="region of interest" description="Disordered" evidence="1">
    <location>
        <begin position="62"/>
        <end position="83"/>
    </location>
</feature>
<dbReference type="EMBL" id="BRYB01003650">
    <property type="protein sequence ID" value="GMI18915.1"/>
    <property type="molecule type" value="Genomic_DNA"/>
</dbReference>
<evidence type="ECO:0000313" key="4">
    <source>
        <dbReference type="Proteomes" id="UP001165060"/>
    </source>
</evidence>
<dbReference type="Gene3D" id="2.60.120.620">
    <property type="entry name" value="q2cbj1_9rhob like domain"/>
    <property type="match status" value="1"/>
</dbReference>
<organism evidence="3 4">
    <name type="scientific">Tetraparma gracilis</name>
    <dbReference type="NCBI Taxonomy" id="2962635"/>
    <lineage>
        <taxon>Eukaryota</taxon>
        <taxon>Sar</taxon>
        <taxon>Stramenopiles</taxon>
        <taxon>Ochrophyta</taxon>
        <taxon>Bolidophyceae</taxon>
        <taxon>Parmales</taxon>
        <taxon>Triparmaceae</taxon>
        <taxon>Tetraparma</taxon>
    </lineage>
</organism>